<feature type="transmembrane region" description="Helical" evidence="6">
    <location>
        <begin position="171"/>
        <end position="192"/>
    </location>
</feature>
<comment type="subcellular location">
    <subcellularLocation>
        <location evidence="1">Cell membrane</location>
        <topology evidence="1">Multi-pass membrane protein</topology>
    </subcellularLocation>
</comment>
<evidence type="ECO:0008006" key="9">
    <source>
        <dbReference type="Google" id="ProtNLM"/>
    </source>
</evidence>
<sequence length="355" mass="37396">MSDRSYTTAVNRAGRLVRPGWLTWCGACLLLAAAVGVGVWRRHELAQAFDLISRVHVPQLTVAVGVEALSVACFAAVPRWLLREGGVWWSLRRMAAIVVAANAVAGALPGGAALASAWTFRQLNRRGVEPALAAAVLVSAGALAALGLSILIVVGMFTVGATGATAVLRPAAGLLGLALLFGLAVFSMSRFAGTRAALRRCWVRAGRRSARVCRAQQALAQVVEQIRSLRPGFRTWLRPAVLALLNWTFDAACLAACLWALGVGVPWHGLLLAYGLTQIPGSLRLTPGSLGVVEASLSVLLVLYGLSPGSAIGATLLYRAISYWALQPIGWACWIGVTFHADQPETSDPPSSSYG</sequence>
<evidence type="ECO:0000256" key="6">
    <source>
        <dbReference type="SAM" id="Phobius"/>
    </source>
</evidence>
<feature type="transmembrane region" description="Helical" evidence="6">
    <location>
        <begin position="20"/>
        <end position="40"/>
    </location>
</feature>
<feature type="transmembrane region" description="Helical" evidence="6">
    <location>
        <begin position="295"/>
        <end position="318"/>
    </location>
</feature>
<evidence type="ECO:0000256" key="5">
    <source>
        <dbReference type="ARBA" id="ARBA00023136"/>
    </source>
</evidence>
<evidence type="ECO:0000256" key="1">
    <source>
        <dbReference type="ARBA" id="ARBA00004651"/>
    </source>
</evidence>
<dbReference type="EMBL" id="CP020569">
    <property type="protein sequence ID" value="ARF53351.1"/>
    <property type="molecule type" value="Genomic_DNA"/>
</dbReference>
<evidence type="ECO:0000256" key="2">
    <source>
        <dbReference type="ARBA" id="ARBA00022475"/>
    </source>
</evidence>
<dbReference type="GO" id="GO:0005886">
    <property type="term" value="C:plasma membrane"/>
    <property type="evidence" value="ECO:0007669"/>
    <property type="project" value="UniProtKB-SubCell"/>
</dbReference>
<dbReference type="PANTHER" id="PTHR39087:SF2">
    <property type="entry name" value="UPF0104 MEMBRANE PROTEIN MJ1595"/>
    <property type="match status" value="1"/>
</dbReference>
<keyword evidence="5 6" id="KW-0472">Membrane</keyword>
<dbReference type="InterPro" id="IPR022791">
    <property type="entry name" value="L-PG_synthase/AglD"/>
</dbReference>
<evidence type="ECO:0000313" key="7">
    <source>
        <dbReference type="EMBL" id="ARF53351.1"/>
    </source>
</evidence>
<feature type="transmembrane region" description="Helical" evidence="6">
    <location>
        <begin position="240"/>
        <end position="261"/>
    </location>
</feature>
<proteinExistence type="predicted"/>
<reference evidence="7 8" key="1">
    <citation type="submission" date="2017-04" db="EMBL/GenBank/DDBJ databases">
        <title>Complete Genome Sequence of Streptomyces gilvosporeus F607, a Capable Producer of Natamycin.</title>
        <authorList>
            <person name="Zong G."/>
            <person name="Zhong C."/>
            <person name="Fu J."/>
            <person name="Qin R."/>
            <person name="Cao G."/>
        </authorList>
    </citation>
    <scope>NUCLEOTIDE SEQUENCE [LARGE SCALE GENOMIC DNA]</scope>
    <source>
        <strain evidence="7 8">F607</strain>
    </source>
</reference>
<dbReference type="AlphaFoldDB" id="A0A1V0TK93"/>
<protein>
    <recommendedName>
        <fullName evidence="9">TIGR00374 family protein</fullName>
    </recommendedName>
</protein>
<evidence type="ECO:0000256" key="4">
    <source>
        <dbReference type="ARBA" id="ARBA00022989"/>
    </source>
</evidence>
<dbReference type="Proteomes" id="UP000192726">
    <property type="component" value="Chromosome"/>
</dbReference>
<dbReference type="Pfam" id="PF03706">
    <property type="entry name" value="LPG_synthase_TM"/>
    <property type="match status" value="1"/>
</dbReference>
<dbReference type="KEGG" id="sgv:B1H19_03495"/>
<feature type="transmembrane region" description="Helical" evidence="6">
    <location>
        <begin position="60"/>
        <end position="82"/>
    </location>
</feature>
<evidence type="ECO:0000256" key="3">
    <source>
        <dbReference type="ARBA" id="ARBA00022692"/>
    </source>
</evidence>
<organism evidence="7 8">
    <name type="scientific">Streptomyces gilvosporeus</name>
    <dbReference type="NCBI Taxonomy" id="553510"/>
    <lineage>
        <taxon>Bacteria</taxon>
        <taxon>Bacillati</taxon>
        <taxon>Actinomycetota</taxon>
        <taxon>Actinomycetes</taxon>
        <taxon>Kitasatosporales</taxon>
        <taxon>Streptomycetaceae</taxon>
        <taxon>Streptomyces</taxon>
    </lineage>
</organism>
<feature type="transmembrane region" description="Helical" evidence="6">
    <location>
        <begin position="94"/>
        <end position="120"/>
    </location>
</feature>
<dbReference type="PANTHER" id="PTHR39087">
    <property type="entry name" value="UPF0104 MEMBRANE PROTEIN MJ1595"/>
    <property type="match status" value="1"/>
</dbReference>
<keyword evidence="2" id="KW-1003">Cell membrane</keyword>
<dbReference type="NCBIfam" id="TIGR00374">
    <property type="entry name" value="flippase-like domain"/>
    <property type="match status" value="1"/>
</dbReference>
<feature type="transmembrane region" description="Helical" evidence="6">
    <location>
        <begin position="132"/>
        <end position="159"/>
    </location>
</feature>
<keyword evidence="4 6" id="KW-1133">Transmembrane helix</keyword>
<evidence type="ECO:0000313" key="8">
    <source>
        <dbReference type="Proteomes" id="UP000192726"/>
    </source>
</evidence>
<dbReference type="STRING" id="553510.B1H19_03495"/>
<keyword evidence="8" id="KW-1185">Reference proteome</keyword>
<accession>A0A1V0TK93</accession>
<gene>
    <name evidence="7" type="ORF">B1H19_03495</name>
</gene>
<keyword evidence="3 6" id="KW-0812">Transmembrane</keyword>
<dbReference type="OrthoDB" id="4481258at2"/>
<name>A0A1V0TK93_9ACTN</name>